<evidence type="ECO:0000256" key="1">
    <source>
        <dbReference type="ARBA" id="ARBA00011738"/>
    </source>
</evidence>
<keyword evidence="4" id="KW-1185">Reference proteome</keyword>
<dbReference type="InterPro" id="IPR044662">
    <property type="entry name" value="HS1/DABB1-like"/>
</dbReference>
<sequence length="112" mass="12560">MGGVFHVVQFKFKSGIGAEKLKDICDQMLGLRQKCIHPTTQKPYIKVSYGGKENSVEGLHDGYTHIFIVEFDSTEDRTYYALKDPAHSEYSKLIGSVAAQVHVVDFTDGVYE</sequence>
<dbReference type="PANTHER" id="PTHR33178:SF10">
    <property type="entry name" value="STRESS-RESPONSE A_B BARREL DOMAIN-CONTAINING PROTEIN"/>
    <property type="match status" value="1"/>
</dbReference>
<reference evidence="3 4" key="2">
    <citation type="submission" date="2021-10" db="EMBL/GenBank/DDBJ databases">
        <authorList>
            <person name="Piombo E."/>
        </authorList>
    </citation>
    <scope>NUCLEOTIDE SEQUENCE [LARGE SCALE GENOMIC DNA]</scope>
</reference>
<evidence type="ECO:0000259" key="2">
    <source>
        <dbReference type="PROSITE" id="PS51502"/>
    </source>
</evidence>
<protein>
    <recommendedName>
        <fullName evidence="2">Stress-response A/B barrel domain-containing protein</fullName>
    </recommendedName>
</protein>
<dbReference type="Gene3D" id="3.30.70.100">
    <property type="match status" value="1"/>
</dbReference>
<reference evidence="4" key="1">
    <citation type="submission" date="2019-06" db="EMBL/GenBank/DDBJ databases">
        <authorList>
            <person name="Broberg M."/>
        </authorList>
    </citation>
    <scope>NUCLEOTIDE SEQUENCE [LARGE SCALE GENOMIC DNA]</scope>
</reference>
<name>A0A9P0EG09_9HYPO</name>
<organism evidence="3 4">
    <name type="scientific">Clonostachys solani</name>
    <dbReference type="NCBI Taxonomy" id="160281"/>
    <lineage>
        <taxon>Eukaryota</taxon>
        <taxon>Fungi</taxon>
        <taxon>Dikarya</taxon>
        <taxon>Ascomycota</taxon>
        <taxon>Pezizomycotina</taxon>
        <taxon>Sordariomycetes</taxon>
        <taxon>Hypocreomycetidae</taxon>
        <taxon>Hypocreales</taxon>
        <taxon>Bionectriaceae</taxon>
        <taxon>Clonostachys</taxon>
    </lineage>
</organism>
<dbReference type="PROSITE" id="PS51502">
    <property type="entry name" value="S_R_A_B_BARREL"/>
    <property type="match status" value="1"/>
</dbReference>
<dbReference type="SUPFAM" id="SSF54909">
    <property type="entry name" value="Dimeric alpha+beta barrel"/>
    <property type="match status" value="1"/>
</dbReference>
<comment type="caution">
    <text evidence="3">The sequence shown here is derived from an EMBL/GenBank/DDBJ whole genome shotgun (WGS) entry which is preliminary data.</text>
</comment>
<feature type="domain" description="Stress-response A/B barrel" evidence="2">
    <location>
        <begin position="4"/>
        <end position="106"/>
    </location>
</feature>
<dbReference type="PANTHER" id="PTHR33178">
    <property type="match status" value="1"/>
</dbReference>
<dbReference type="InterPro" id="IPR013097">
    <property type="entry name" value="Dabb"/>
</dbReference>
<evidence type="ECO:0000313" key="3">
    <source>
        <dbReference type="EMBL" id="CAH0047333.1"/>
    </source>
</evidence>
<dbReference type="SMART" id="SM00886">
    <property type="entry name" value="Dabb"/>
    <property type="match status" value="1"/>
</dbReference>
<evidence type="ECO:0000313" key="4">
    <source>
        <dbReference type="Proteomes" id="UP000775872"/>
    </source>
</evidence>
<gene>
    <name evidence="3" type="ORF">CSOL1703_00017223</name>
</gene>
<dbReference type="InterPro" id="IPR011008">
    <property type="entry name" value="Dimeric_a/b-barrel"/>
</dbReference>
<dbReference type="AlphaFoldDB" id="A0A9P0EG09"/>
<proteinExistence type="predicted"/>
<dbReference type="Pfam" id="PF07876">
    <property type="entry name" value="Dabb"/>
    <property type="match status" value="1"/>
</dbReference>
<dbReference type="Proteomes" id="UP000775872">
    <property type="component" value="Unassembled WGS sequence"/>
</dbReference>
<accession>A0A9P0EG09</accession>
<dbReference type="EMBL" id="CABFOC020000029">
    <property type="protein sequence ID" value="CAH0047333.1"/>
    <property type="molecule type" value="Genomic_DNA"/>
</dbReference>
<comment type="subunit">
    <text evidence="1">Homodimer.</text>
</comment>
<dbReference type="OrthoDB" id="1601230at2759"/>